<dbReference type="UniPathway" id="UPA00085"/>
<dbReference type="HAMAP" id="MF_01043">
    <property type="entry name" value="PlsY"/>
    <property type="match status" value="1"/>
</dbReference>
<dbReference type="InterPro" id="IPR003811">
    <property type="entry name" value="G3P_acylTferase_PlsY"/>
</dbReference>
<keyword evidence="1 10" id="KW-1003">Cell membrane</keyword>
<dbReference type="PANTHER" id="PTHR30309:SF0">
    <property type="entry name" value="GLYCEROL-3-PHOSPHATE ACYLTRANSFERASE-RELATED"/>
    <property type="match status" value="1"/>
</dbReference>
<dbReference type="AlphaFoldDB" id="A0A3R9PA55"/>
<comment type="catalytic activity">
    <reaction evidence="10">
        <text>an acyl phosphate + sn-glycerol 3-phosphate = a 1-acyl-sn-glycero-3-phosphate + phosphate</text>
        <dbReference type="Rhea" id="RHEA:34075"/>
        <dbReference type="ChEBI" id="CHEBI:43474"/>
        <dbReference type="ChEBI" id="CHEBI:57597"/>
        <dbReference type="ChEBI" id="CHEBI:57970"/>
        <dbReference type="ChEBI" id="CHEBI:59918"/>
        <dbReference type="EC" id="2.3.1.275"/>
    </reaction>
</comment>
<evidence type="ECO:0000256" key="5">
    <source>
        <dbReference type="ARBA" id="ARBA00022989"/>
    </source>
</evidence>
<comment type="caution">
    <text evidence="11">The sequence shown here is derived from an EMBL/GenBank/DDBJ whole genome shotgun (WGS) entry which is preliminary data.</text>
</comment>
<dbReference type="PANTHER" id="PTHR30309">
    <property type="entry name" value="INNER MEMBRANE PROTEIN YGIH"/>
    <property type="match status" value="1"/>
</dbReference>
<comment type="caution">
    <text evidence="10">Lacks conserved residue(s) required for the propagation of feature annotation.</text>
</comment>
<dbReference type="EC" id="2.3.1.275" evidence="10"/>
<evidence type="ECO:0000256" key="9">
    <source>
        <dbReference type="ARBA" id="ARBA00023264"/>
    </source>
</evidence>
<evidence type="ECO:0000256" key="3">
    <source>
        <dbReference type="ARBA" id="ARBA00022679"/>
    </source>
</evidence>
<dbReference type="RefSeq" id="WP_125555507.1">
    <property type="nucleotide sequence ID" value="NZ_RBVX01000006.1"/>
</dbReference>
<sequence length="227" mass="24531">MNDVTAREKRRILVELIIAIIIAYLLGSISFSYVIARKVKKIDIRKHGSGNAGATNILRVLGKGPAILVLSLDVLKGVAAVWIAKWLELTEVLPTFTTLGEIEGVASAMAGAAAILGHNWPIYYGFKGGKGVATTIGVVASLVFFPSIYVGIVAILAIVLTRYVSLGSLIFAVGTPILIGFTKSYYGHPDPYFYLTAIFGLLTIWKHRTNVERLLKGTENKIGKKIS</sequence>
<keyword evidence="5 10" id="KW-1133">Transmembrane helix</keyword>
<evidence type="ECO:0000256" key="7">
    <source>
        <dbReference type="ARBA" id="ARBA00023136"/>
    </source>
</evidence>
<dbReference type="GO" id="GO:0005886">
    <property type="term" value="C:plasma membrane"/>
    <property type="evidence" value="ECO:0007669"/>
    <property type="project" value="UniProtKB-SubCell"/>
</dbReference>
<comment type="subunit">
    <text evidence="10">Probably interacts with PlsX.</text>
</comment>
<name>A0A3R9PA55_9BACI</name>
<feature type="transmembrane region" description="Helical" evidence="10">
    <location>
        <begin position="166"/>
        <end position="186"/>
    </location>
</feature>
<accession>A0A3R9PA55</accession>
<feature type="transmembrane region" description="Helical" evidence="10">
    <location>
        <begin position="138"/>
        <end position="160"/>
    </location>
</feature>
<dbReference type="OrthoDB" id="9777124at2"/>
<dbReference type="GO" id="GO:0008654">
    <property type="term" value="P:phospholipid biosynthetic process"/>
    <property type="evidence" value="ECO:0007669"/>
    <property type="project" value="UniProtKB-UniRule"/>
</dbReference>
<keyword evidence="9 10" id="KW-1208">Phospholipid metabolism</keyword>
<dbReference type="NCBIfam" id="TIGR00023">
    <property type="entry name" value="glycerol-3-phosphate 1-O-acyltransferase PlsY"/>
    <property type="match status" value="1"/>
</dbReference>
<feature type="transmembrane region" description="Helical" evidence="10">
    <location>
        <begin position="12"/>
        <end position="36"/>
    </location>
</feature>
<comment type="similarity">
    <text evidence="10">Belongs to the PlsY family.</text>
</comment>
<keyword evidence="3 10" id="KW-0808">Transferase</keyword>
<evidence type="ECO:0000256" key="8">
    <source>
        <dbReference type="ARBA" id="ARBA00023209"/>
    </source>
</evidence>
<protein>
    <recommendedName>
        <fullName evidence="10">Glycerol-3-phosphate acyltransferase</fullName>
    </recommendedName>
    <alternativeName>
        <fullName evidence="10">Acyl-PO4 G3P acyltransferase</fullName>
    </alternativeName>
    <alternativeName>
        <fullName evidence="10">Acyl-phosphate--glycerol-3-phosphate acyltransferase</fullName>
    </alternativeName>
    <alternativeName>
        <fullName evidence="10">G3P acyltransferase</fullName>
        <shortName evidence="10">GPAT</shortName>
        <ecNumber evidence="10">2.3.1.275</ecNumber>
    </alternativeName>
    <alternativeName>
        <fullName evidence="10">Lysophosphatidic acid synthase</fullName>
        <shortName evidence="10">LPA synthase</shortName>
    </alternativeName>
</protein>
<evidence type="ECO:0000256" key="1">
    <source>
        <dbReference type="ARBA" id="ARBA00022475"/>
    </source>
</evidence>
<keyword evidence="2 10" id="KW-0444">Lipid biosynthesis</keyword>
<keyword evidence="7 10" id="KW-0472">Membrane</keyword>
<proteinExistence type="inferred from homology"/>
<comment type="function">
    <text evidence="10">Catalyzes the transfer of an acyl group from acyl-phosphate (acyl-PO(4)) to glycerol-3-phosphate (G3P) to form lysophosphatidic acid (LPA). This enzyme utilizes acyl-phosphate as fatty acyl donor, but not acyl-CoA or acyl-ACP.</text>
</comment>
<dbReference type="SMART" id="SM01207">
    <property type="entry name" value="G3P_acyltransf"/>
    <property type="match status" value="1"/>
</dbReference>
<keyword evidence="4 10" id="KW-0812">Transmembrane</keyword>
<evidence type="ECO:0000256" key="10">
    <source>
        <dbReference type="HAMAP-Rule" id="MF_01043"/>
    </source>
</evidence>
<evidence type="ECO:0000313" key="12">
    <source>
        <dbReference type="Proteomes" id="UP000275076"/>
    </source>
</evidence>
<keyword evidence="6 10" id="KW-0443">Lipid metabolism</keyword>
<evidence type="ECO:0000313" key="11">
    <source>
        <dbReference type="EMBL" id="RSL33826.1"/>
    </source>
</evidence>
<gene>
    <name evidence="10 11" type="primary">plsY</name>
    <name evidence="11" type="ORF">D7Z54_09050</name>
</gene>
<comment type="pathway">
    <text evidence="10">Lipid metabolism; phospholipid metabolism.</text>
</comment>
<keyword evidence="12" id="KW-1185">Reference proteome</keyword>
<evidence type="ECO:0000256" key="6">
    <source>
        <dbReference type="ARBA" id="ARBA00023098"/>
    </source>
</evidence>
<dbReference type="Pfam" id="PF02660">
    <property type="entry name" value="G3P_acyltransf"/>
    <property type="match status" value="1"/>
</dbReference>
<organism evidence="11 12">
    <name type="scientific">Salibacterium salarium</name>
    <dbReference type="NCBI Taxonomy" id="284579"/>
    <lineage>
        <taxon>Bacteria</taxon>
        <taxon>Bacillati</taxon>
        <taxon>Bacillota</taxon>
        <taxon>Bacilli</taxon>
        <taxon>Bacillales</taxon>
        <taxon>Bacillaceae</taxon>
    </lineage>
</organism>
<comment type="subcellular location">
    <subcellularLocation>
        <location evidence="10">Cell membrane</location>
        <topology evidence="10">Multi-pass membrane protein</topology>
    </subcellularLocation>
</comment>
<reference evidence="11 12" key="1">
    <citation type="submission" date="2018-10" db="EMBL/GenBank/DDBJ databases">
        <title>Draft genome sequence of Bacillus salarius IM0101, isolated from a hypersaline soil in Inner Mongolia, China.</title>
        <authorList>
            <person name="Yamprayoonswat W."/>
            <person name="Boonvisut S."/>
            <person name="Jumpathong W."/>
            <person name="Sittihan S."/>
            <person name="Ruangsuj P."/>
            <person name="Wanthongcharoen S."/>
            <person name="Thongpramul N."/>
            <person name="Pimmason S."/>
            <person name="Yu B."/>
            <person name="Yasawong M."/>
        </authorList>
    </citation>
    <scope>NUCLEOTIDE SEQUENCE [LARGE SCALE GENOMIC DNA]</scope>
    <source>
        <strain evidence="11 12">IM0101</strain>
    </source>
</reference>
<evidence type="ECO:0000256" key="2">
    <source>
        <dbReference type="ARBA" id="ARBA00022516"/>
    </source>
</evidence>
<keyword evidence="8 10" id="KW-0594">Phospholipid biosynthesis</keyword>
<dbReference type="GO" id="GO:0043772">
    <property type="term" value="F:acyl-phosphate glycerol-3-phosphate acyltransferase activity"/>
    <property type="evidence" value="ECO:0007669"/>
    <property type="project" value="UniProtKB-UniRule"/>
</dbReference>
<keyword evidence="11" id="KW-0012">Acyltransferase</keyword>
<dbReference type="Proteomes" id="UP000275076">
    <property type="component" value="Unassembled WGS sequence"/>
</dbReference>
<dbReference type="EMBL" id="RBVX01000006">
    <property type="protein sequence ID" value="RSL33826.1"/>
    <property type="molecule type" value="Genomic_DNA"/>
</dbReference>
<evidence type="ECO:0000256" key="4">
    <source>
        <dbReference type="ARBA" id="ARBA00022692"/>
    </source>
</evidence>